<dbReference type="NCBIfam" id="NF037968">
    <property type="entry name" value="SemiSWEET_2"/>
    <property type="match status" value="1"/>
</dbReference>
<dbReference type="RefSeq" id="WP_011130295.1">
    <property type="nucleotide sequence ID" value="NC_005071.1"/>
</dbReference>
<evidence type="ECO:0000313" key="6">
    <source>
        <dbReference type="EMBL" id="CAE21092.1"/>
    </source>
</evidence>
<dbReference type="eggNOG" id="COG4095">
    <property type="taxonomic scope" value="Bacteria"/>
</dbReference>
<keyword evidence="3 5" id="KW-1133">Transmembrane helix</keyword>
<dbReference type="Gene3D" id="1.20.1280.290">
    <property type="match status" value="1"/>
</dbReference>
<comment type="subcellular location">
    <subcellularLocation>
        <location evidence="1">Membrane</location>
        <topology evidence="1">Multi-pass membrane protein</topology>
    </subcellularLocation>
</comment>
<feature type="transmembrane region" description="Helical" evidence="5">
    <location>
        <begin position="45"/>
        <end position="65"/>
    </location>
</feature>
<dbReference type="InterPro" id="IPR006603">
    <property type="entry name" value="PQ-loop_rpt"/>
</dbReference>
<dbReference type="KEGG" id="pmt:PMT_0917"/>
<evidence type="ECO:0000256" key="1">
    <source>
        <dbReference type="ARBA" id="ARBA00004141"/>
    </source>
</evidence>
<evidence type="ECO:0000256" key="4">
    <source>
        <dbReference type="ARBA" id="ARBA00023136"/>
    </source>
</evidence>
<dbReference type="HOGENOM" id="CLU_135915_1_1_3"/>
<evidence type="ECO:0000256" key="3">
    <source>
        <dbReference type="ARBA" id="ARBA00022989"/>
    </source>
</evidence>
<dbReference type="Pfam" id="PF04193">
    <property type="entry name" value="PQ-loop"/>
    <property type="match status" value="1"/>
</dbReference>
<name>Q7V742_PROMM</name>
<dbReference type="Proteomes" id="UP000001423">
    <property type="component" value="Chromosome"/>
</dbReference>
<keyword evidence="2 5" id="KW-0812">Transmembrane</keyword>
<dbReference type="GO" id="GO:0016020">
    <property type="term" value="C:membrane"/>
    <property type="evidence" value="ECO:0007669"/>
    <property type="project" value="UniProtKB-SubCell"/>
</dbReference>
<sequence>MALEALMDSLSSMDVLGLIAGTLTTIAFVPQLVKVWRSKSAKDISYVMFILFIAGIILWEIYGWGIHSMPVILFNVITFILGLAILILKFVFDRPASEATEISK</sequence>
<keyword evidence="7" id="KW-1185">Reference proteome</keyword>
<evidence type="ECO:0000256" key="5">
    <source>
        <dbReference type="SAM" id="Phobius"/>
    </source>
</evidence>
<proteinExistence type="predicted"/>
<dbReference type="EMBL" id="BX548175">
    <property type="protein sequence ID" value="CAE21092.1"/>
    <property type="molecule type" value="Genomic_DNA"/>
</dbReference>
<organism evidence="6 7">
    <name type="scientific">Prochlorococcus marinus (strain MIT 9313)</name>
    <dbReference type="NCBI Taxonomy" id="74547"/>
    <lineage>
        <taxon>Bacteria</taxon>
        <taxon>Bacillati</taxon>
        <taxon>Cyanobacteriota</taxon>
        <taxon>Cyanophyceae</taxon>
        <taxon>Synechococcales</taxon>
        <taxon>Prochlorococcaceae</taxon>
        <taxon>Prochlorococcus</taxon>
    </lineage>
</organism>
<evidence type="ECO:0008006" key="8">
    <source>
        <dbReference type="Google" id="ProtNLM"/>
    </source>
</evidence>
<accession>Q7V742</accession>
<dbReference type="InterPro" id="IPR047662">
    <property type="entry name" value="SemiSWEET"/>
</dbReference>
<keyword evidence="4 5" id="KW-0472">Membrane</keyword>
<feature type="transmembrane region" description="Helical" evidence="5">
    <location>
        <begin position="71"/>
        <end position="92"/>
    </location>
</feature>
<reference evidence="6 7" key="1">
    <citation type="journal article" date="2003" name="Nature">
        <title>Genome divergence in two Prochlorococcus ecotypes reflects oceanic niche differentiation.</title>
        <authorList>
            <person name="Rocap G."/>
            <person name="Larimer F.W."/>
            <person name="Lamerdin J.E."/>
            <person name="Malfatti S."/>
            <person name="Chain P."/>
            <person name="Ahlgren N.A."/>
            <person name="Arellano A."/>
            <person name="Coleman M."/>
            <person name="Hauser L."/>
            <person name="Hess W.R."/>
            <person name="Johnson Z.I."/>
            <person name="Land M.L."/>
            <person name="Lindell D."/>
            <person name="Post A.F."/>
            <person name="Regala W."/>
            <person name="Shah M."/>
            <person name="Shaw S.L."/>
            <person name="Steglich C."/>
            <person name="Sullivan M.B."/>
            <person name="Ting C.S."/>
            <person name="Tolonen A."/>
            <person name="Webb E.A."/>
            <person name="Zinser E.R."/>
            <person name="Chisholm S.W."/>
        </authorList>
    </citation>
    <scope>NUCLEOTIDE SEQUENCE [LARGE SCALE GENOMIC DNA]</scope>
    <source>
        <strain evidence="7">MIT 9313</strain>
    </source>
</reference>
<feature type="transmembrane region" description="Helical" evidence="5">
    <location>
        <begin position="15"/>
        <end position="33"/>
    </location>
</feature>
<gene>
    <name evidence="6" type="ordered locus">PMT_0917</name>
</gene>
<dbReference type="AlphaFoldDB" id="Q7V742"/>
<evidence type="ECO:0000313" key="7">
    <source>
        <dbReference type="Proteomes" id="UP000001423"/>
    </source>
</evidence>
<evidence type="ECO:0000256" key="2">
    <source>
        <dbReference type="ARBA" id="ARBA00022692"/>
    </source>
</evidence>
<dbReference type="GO" id="GO:0051119">
    <property type="term" value="F:sugar transmembrane transporter activity"/>
    <property type="evidence" value="ECO:0007669"/>
    <property type="project" value="InterPro"/>
</dbReference>
<protein>
    <recommendedName>
        <fullName evidence="8">PQ loop repeat</fullName>
    </recommendedName>
</protein>